<dbReference type="InterPro" id="IPR052107">
    <property type="entry name" value="HEAT6"/>
</dbReference>
<feature type="repeat" description="HEAT" evidence="2">
    <location>
        <begin position="1004"/>
        <end position="1047"/>
    </location>
</feature>
<gene>
    <name evidence="5" type="ORF">PR048_026918</name>
</gene>
<dbReference type="PROSITE" id="PS50077">
    <property type="entry name" value="HEAT_REPEAT"/>
    <property type="match status" value="1"/>
</dbReference>
<evidence type="ECO:0000256" key="2">
    <source>
        <dbReference type="PROSITE-ProRule" id="PRU00103"/>
    </source>
</evidence>
<dbReference type="InterPro" id="IPR021133">
    <property type="entry name" value="HEAT_type_2"/>
</dbReference>
<comment type="caution">
    <text evidence="5">The sequence shown here is derived from an EMBL/GenBank/DDBJ whole genome shotgun (WGS) entry which is preliminary data.</text>
</comment>
<feature type="compositionally biased region" description="Polar residues" evidence="3">
    <location>
        <begin position="743"/>
        <end position="754"/>
    </location>
</feature>
<dbReference type="SUPFAM" id="SSF48371">
    <property type="entry name" value="ARM repeat"/>
    <property type="match status" value="1"/>
</dbReference>
<dbReference type="InterPro" id="IPR011989">
    <property type="entry name" value="ARM-like"/>
</dbReference>
<dbReference type="InterPro" id="IPR016024">
    <property type="entry name" value="ARM-type_fold"/>
</dbReference>
<evidence type="ECO:0000256" key="3">
    <source>
        <dbReference type="SAM" id="MobiDB-lite"/>
    </source>
</evidence>
<dbReference type="Gene3D" id="1.25.10.10">
    <property type="entry name" value="Leucine-rich Repeat Variant"/>
    <property type="match status" value="3"/>
</dbReference>
<evidence type="ECO:0000313" key="5">
    <source>
        <dbReference type="EMBL" id="KAJ8873284.1"/>
    </source>
</evidence>
<feature type="domain" description="DUF4042" evidence="4">
    <location>
        <begin position="776"/>
        <end position="948"/>
    </location>
</feature>
<name>A0ABQ9GMP3_9NEOP</name>
<dbReference type="EMBL" id="JARBHB010000011">
    <property type="protein sequence ID" value="KAJ8873284.1"/>
    <property type="molecule type" value="Genomic_DNA"/>
</dbReference>
<dbReference type="Pfam" id="PF13251">
    <property type="entry name" value="DUF4042"/>
    <property type="match status" value="1"/>
</dbReference>
<proteinExistence type="predicted"/>
<dbReference type="InterPro" id="IPR025283">
    <property type="entry name" value="DUF4042"/>
</dbReference>
<dbReference type="Proteomes" id="UP001159363">
    <property type="component" value="Chromosome 10"/>
</dbReference>
<evidence type="ECO:0000256" key="1">
    <source>
        <dbReference type="ARBA" id="ARBA00015263"/>
    </source>
</evidence>
<evidence type="ECO:0000259" key="4">
    <source>
        <dbReference type="Pfam" id="PF13251"/>
    </source>
</evidence>
<sequence length="1428" mass="156497">MNGQFICAVSTSLYSSLMFTSALTASNWLSFALRTCSCESDRRISSHSASSYTTISVFGARDNASANQFSCTGMCSTAKSYTCKNNTHRRCPVSLPLIHVSLLRLDRYLIAIKVRVVGAITMPVVFLHRSAVTAGVLWSPYLFPLDILLCGWAHDTLSRVLMSSRGPCHHRATSLSRHGRHRLHSSMIAALISSSTVLFSSSNTAARYSGRIVSATTSITSLSGRCRWKRLTKCTLRVMNMLRGTLGCCACNINLLWACRNENVPPKRHWNPRTNSCKDKRDLTKSSLCSAAVPTCILPIPPPIPSASVVVRYNPREIPVDLLWVLPLNPEVAAQWGSEVHPVIRSQHIAAANRDAESCRGVSHSHLVSWLDYLPPTDANREHKGYQYASYEAAPGFSHVGIGPDNATGRWVLWGISRFPHSFHSGTFPYSPHFTLMGSEDLNAKSHKSLRSTRFPQPCIPLVAAVDVVRQCCALVAPADSLLVAKGCQLLSNLMSRQQLQLPPEPLRVAVAWCARALSLAADIALLDLLRALELLLRRRVTGVSAAAGGGGWGAQVACERDVRLAALQCLEVLAEGLDECWLEDVAAIFLEQLEAEQAADQDELQLCKVLVCALKGLRAVLSRSQPLLHRLLGAALGCIKAYMLRGLPGHAGLRPQHMFPSLLAQPDTPLPPPGIRPTKPQLVHGMNLCSVAHFRFISQTIRLRKSRGSGPKKKTEAACEKVSPAPMSSFRRFTTEDGLSDGHSSPSAVWSRTSDSEFSDSEGRQLVRLREAQARVRQAALTLMLAISKGCDKKVLFGYWPGLLPDGTPGPHARTLATCLLKDSSPRCRLAVADILVSLLPGSRPFLLHAHSSDKETAFTSFSVEVGNMVQELHRVLCLAVLAENSLVVLVALLRCLAALVQNTPFHRLPPTLAPRVISVARNFIQHADAKVQVGSLTVLGSLAAVERGGGAEVVRPALQGEEPWLLELCLRLPAQPSCPVPIRVEALQLLAALAITHFPAVLLPSLTNILRLLHRTLTDTDPTVRLHAARALEAICSALHSTHRECGVDGQVLGQWWEELLTGPLVLMLQHPDHAALRAVGCDCLASLNEGTFLQLLDLLYMYVVITYLFQAERHTLIIALLLGCSRDEPSVRASAIRALSICVLFHPLREDVHFVLDTAEAVVGCLRDDQLAVRMKASWSLANLTDALVLNASEEETEDAPVSLLTQLIECSITAAKDNEKVRCNAVRALGNLLQIMRSDTLEMTTVRELMSQAVHSLVRNATSGTNMKVRWNACYAMGNLLRNQAMYEATWQEEVFSALTQLVVDSRNFKVRTSAALALGVPGSRTAYAHHYLATWMALLQGLAHSDCAQAFSEFQHRDQLLDQVSAHSCKLPHLLVIDQFLYCENLKKMLFKIMKVGIETSVQLTKICSKNCFRSSLLRSFPI</sequence>
<keyword evidence="6" id="KW-1185">Reference proteome</keyword>
<dbReference type="PANTHER" id="PTHR13366">
    <property type="entry name" value="MALARIA ANTIGEN-RELATED"/>
    <property type="match status" value="1"/>
</dbReference>
<feature type="region of interest" description="Disordered" evidence="3">
    <location>
        <begin position="733"/>
        <end position="757"/>
    </location>
</feature>
<organism evidence="5 6">
    <name type="scientific">Dryococelus australis</name>
    <dbReference type="NCBI Taxonomy" id="614101"/>
    <lineage>
        <taxon>Eukaryota</taxon>
        <taxon>Metazoa</taxon>
        <taxon>Ecdysozoa</taxon>
        <taxon>Arthropoda</taxon>
        <taxon>Hexapoda</taxon>
        <taxon>Insecta</taxon>
        <taxon>Pterygota</taxon>
        <taxon>Neoptera</taxon>
        <taxon>Polyneoptera</taxon>
        <taxon>Phasmatodea</taxon>
        <taxon>Verophasmatodea</taxon>
        <taxon>Anareolatae</taxon>
        <taxon>Phasmatidae</taxon>
        <taxon>Eurycanthinae</taxon>
        <taxon>Dryococelus</taxon>
    </lineage>
</organism>
<protein>
    <recommendedName>
        <fullName evidence="1">HEAT repeat-containing protein 6</fullName>
    </recommendedName>
</protein>
<dbReference type="PANTHER" id="PTHR13366:SF0">
    <property type="entry name" value="HEAT REPEAT-CONTAINING PROTEIN 6"/>
    <property type="match status" value="1"/>
</dbReference>
<accession>A0ABQ9GMP3</accession>
<reference evidence="5 6" key="1">
    <citation type="submission" date="2023-02" db="EMBL/GenBank/DDBJ databases">
        <title>LHISI_Scaffold_Assembly.</title>
        <authorList>
            <person name="Stuart O.P."/>
            <person name="Cleave R."/>
            <person name="Magrath M.J.L."/>
            <person name="Mikheyev A.S."/>
        </authorList>
    </citation>
    <scope>NUCLEOTIDE SEQUENCE [LARGE SCALE GENOMIC DNA]</scope>
    <source>
        <strain evidence="5">Daus_M_001</strain>
        <tissue evidence="5">Leg muscle</tissue>
    </source>
</reference>
<evidence type="ECO:0000313" key="6">
    <source>
        <dbReference type="Proteomes" id="UP001159363"/>
    </source>
</evidence>